<evidence type="ECO:0000256" key="5">
    <source>
        <dbReference type="ARBA" id="ARBA00022833"/>
    </source>
</evidence>
<name>A0A3N4ISW3_ASCIM</name>
<keyword evidence="6" id="KW-0482">Metalloprotease</keyword>
<evidence type="ECO:0008006" key="13">
    <source>
        <dbReference type="Google" id="ProtNLM"/>
    </source>
</evidence>
<evidence type="ECO:0000256" key="4">
    <source>
        <dbReference type="ARBA" id="ARBA00022801"/>
    </source>
</evidence>
<dbReference type="FunFam" id="3.30.830.10:FF:000004">
    <property type="entry name" value="Putative insulin-degrading enzyme"/>
    <property type="match status" value="1"/>
</dbReference>
<dbReference type="GO" id="GO:0051603">
    <property type="term" value="P:proteolysis involved in protein catabolic process"/>
    <property type="evidence" value="ECO:0007669"/>
    <property type="project" value="TreeGrafter"/>
</dbReference>
<dbReference type="GO" id="GO:0046872">
    <property type="term" value="F:metal ion binding"/>
    <property type="evidence" value="ECO:0007669"/>
    <property type="project" value="UniProtKB-KW"/>
</dbReference>
<gene>
    <name evidence="11" type="ORF">BJ508DRAFT_97930</name>
</gene>
<proteinExistence type="inferred from homology"/>
<dbReference type="Pfam" id="PF16187">
    <property type="entry name" value="Peptidase_M16_M"/>
    <property type="match status" value="1"/>
</dbReference>
<accession>A0A3N4ISW3</accession>
<feature type="domain" description="Peptidase M16 middle/third" evidence="9">
    <location>
        <begin position="390"/>
        <end position="662"/>
    </location>
</feature>
<dbReference type="STRING" id="1160509.A0A3N4ISW3"/>
<dbReference type="GO" id="GO:0005829">
    <property type="term" value="C:cytosol"/>
    <property type="evidence" value="ECO:0007669"/>
    <property type="project" value="TreeGrafter"/>
</dbReference>
<dbReference type="InterPro" id="IPR007863">
    <property type="entry name" value="Peptidase_M16_C"/>
</dbReference>
<sequence>MTDVVVPAEVQVPPAKVITENLERPELDNRQYRVIKLENELEVLLVHDPDTDKASAAMDVYVGNYADSPDLPGQAHALEHMLFLGTEKYPVENDYSQYLSEHGGYSNAYTSSMDTNYYFEVSKDHLEGALDRFAQFFIAPLFREECLDRELRAVDSENKKNLQSDTWRIYQLAKTLSSHEHPFHKFSTGNLTTLKENPGKKGINVREEFMKFHERHYSANIMKLVVFGREPLDTLQSWVEKMFIGIKNKSIDRLVYPGQPLTDKELLTQVIAKPVMDTRSLELCFPYMPEDELYRCQPSRYLAHLIGHEGPGSILAYLKEKGWANALSAGGSPITTKAAFFEIDIKLTTDGLKHWKEVVKVVFQYITILRSQPPQEWILKELQQVAAIDFRFKQKDAASSFTSHMSSIMQRPYPREWLLSGTHLIREFNPEQITQAINHLTPKNFRLTIVSQVPPEGLGEMDQTEQWYGTEYRVDKISEEFLGELSSLFDKHAPVLSELHLPHPNEFIPSNFEVEKKEVKQPTKIPTLIKNTKFIRVWFKKDDTFWVPKAVVYVLIKNPLIYATPANSIKSRMYCLLVRDALNEYAYDAEISGLEYDLYSYGRGLLVEVAGYNHKLPILLEKVLSKMRDIEIREDRFNVLQERIMRGLKNWDFIQPYSQIFESRPPPFTEFIGKRSVIIPEGSHYIYPRVLKDPKNINNCIEYLLFVGRGWEKRSRALLNLFIQVTEEPAFDTLRTKEQLGYIVWTGRRSFANTYAYRVLVQSERTVAYLDSRIESFLENFKTVLDNMSDTDFQTHVKGLITKLTEKPKYLQQETGMIWGYIENEFYDFMRIEEQVAMLESLAKQDLIDFYNHYINPASTKRAKLAIHMVANTDNAGKSQVGPLPLAEQRSLSIQVIDKVLNQLSIKSDLDVLNSKFAQLDELTVDNTSGTLRSYLEGLEPALDKQKLNEAITTAEPFLKDLLKSAKGDARTEVPASNGDATKSTVESIVQKGQAGIDVLLNTLGVQGNTATTKRREGVVIEDVTSWKAGMELSSAPSPVKPLVLYEELNVKL</sequence>
<dbReference type="InterPro" id="IPR011765">
    <property type="entry name" value="Pept_M16_N"/>
</dbReference>
<comment type="similarity">
    <text evidence="1">Belongs to the peptidase M16 family.</text>
</comment>
<dbReference type="GO" id="GO:0043171">
    <property type="term" value="P:peptide catabolic process"/>
    <property type="evidence" value="ECO:0007669"/>
    <property type="project" value="TreeGrafter"/>
</dbReference>
<dbReference type="InterPro" id="IPR050626">
    <property type="entry name" value="Peptidase_M16"/>
</dbReference>
<dbReference type="PANTHER" id="PTHR43690:SF18">
    <property type="entry name" value="INSULIN-DEGRADING ENZYME-RELATED"/>
    <property type="match status" value="1"/>
</dbReference>
<feature type="domain" description="Coenzyme PQQ synthesis protein F-like C-terminal lobe" evidence="10">
    <location>
        <begin position="722"/>
        <end position="819"/>
    </location>
</feature>
<evidence type="ECO:0000313" key="11">
    <source>
        <dbReference type="EMBL" id="RPA87280.1"/>
    </source>
</evidence>
<dbReference type="InterPro" id="IPR054734">
    <property type="entry name" value="PqqF-like_C_4"/>
</dbReference>
<dbReference type="OrthoDB" id="952271at2759"/>
<dbReference type="GO" id="GO:0005739">
    <property type="term" value="C:mitochondrion"/>
    <property type="evidence" value="ECO:0007669"/>
    <property type="project" value="TreeGrafter"/>
</dbReference>
<dbReference type="SUPFAM" id="SSF63411">
    <property type="entry name" value="LuxS/MPP-like metallohydrolase"/>
    <property type="match status" value="4"/>
</dbReference>
<keyword evidence="5" id="KW-0862">Zinc</keyword>
<keyword evidence="3" id="KW-0479">Metal-binding</keyword>
<dbReference type="InterPro" id="IPR011249">
    <property type="entry name" value="Metalloenz_LuxS/M16"/>
</dbReference>
<organism evidence="11 12">
    <name type="scientific">Ascobolus immersus RN42</name>
    <dbReference type="NCBI Taxonomy" id="1160509"/>
    <lineage>
        <taxon>Eukaryota</taxon>
        <taxon>Fungi</taxon>
        <taxon>Dikarya</taxon>
        <taxon>Ascomycota</taxon>
        <taxon>Pezizomycotina</taxon>
        <taxon>Pezizomycetes</taxon>
        <taxon>Pezizales</taxon>
        <taxon>Ascobolaceae</taxon>
        <taxon>Ascobolus</taxon>
    </lineage>
</organism>
<reference evidence="11 12" key="1">
    <citation type="journal article" date="2018" name="Nat. Ecol. Evol.">
        <title>Pezizomycetes genomes reveal the molecular basis of ectomycorrhizal truffle lifestyle.</title>
        <authorList>
            <person name="Murat C."/>
            <person name="Payen T."/>
            <person name="Noel B."/>
            <person name="Kuo A."/>
            <person name="Morin E."/>
            <person name="Chen J."/>
            <person name="Kohler A."/>
            <person name="Krizsan K."/>
            <person name="Balestrini R."/>
            <person name="Da Silva C."/>
            <person name="Montanini B."/>
            <person name="Hainaut M."/>
            <person name="Levati E."/>
            <person name="Barry K.W."/>
            <person name="Belfiori B."/>
            <person name="Cichocki N."/>
            <person name="Clum A."/>
            <person name="Dockter R.B."/>
            <person name="Fauchery L."/>
            <person name="Guy J."/>
            <person name="Iotti M."/>
            <person name="Le Tacon F."/>
            <person name="Lindquist E.A."/>
            <person name="Lipzen A."/>
            <person name="Malagnac F."/>
            <person name="Mello A."/>
            <person name="Molinier V."/>
            <person name="Miyauchi S."/>
            <person name="Poulain J."/>
            <person name="Riccioni C."/>
            <person name="Rubini A."/>
            <person name="Sitrit Y."/>
            <person name="Splivallo R."/>
            <person name="Traeger S."/>
            <person name="Wang M."/>
            <person name="Zifcakova L."/>
            <person name="Wipf D."/>
            <person name="Zambonelli A."/>
            <person name="Paolocci F."/>
            <person name="Nowrousian M."/>
            <person name="Ottonello S."/>
            <person name="Baldrian P."/>
            <person name="Spatafora J.W."/>
            <person name="Henrissat B."/>
            <person name="Nagy L.G."/>
            <person name="Aury J.M."/>
            <person name="Wincker P."/>
            <person name="Grigoriev I.V."/>
            <person name="Bonfante P."/>
            <person name="Martin F.M."/>
        </authorList>
    </citation>
    <scope>NUCLEOTIDE SEQUENCE [LARGE SCALE GENOMIC DNA]</scope>
    <source>
        <strain evidence="11 12">RN42</strain>
    </source>
</reference>
<dbReference type="Pfam" id="PF00675">
    <property type="entry name" value="Peptidase_M16"/>
    <property type="match status" value="1"/>
</dbReference>
<dbReference type="FunFam" id="3.30.830.10:FF:000005">
    <property type="entry name" value="nardilysin isoform X1"/>
    <property type="match status" value="1"/>
</dbReference>
<evidence type="ECO:0000256" key="6">
    <source>
        <dbReference type="ARBA" id="ARBA00023049"/>
    </source>
</evidence>
<keyword evidence="12" id="KW-1185">Reference proteome</keyword>
<dbReference type="EMBL" id="ML119647">
    <property type="protein sequence ID" value="RPA87280.1"/>
    <property type="molecule type" value="Genomic_DNA"/>
</dbReference>
<dbReference type="InterPro" id="IPR032632">
    <property type="entry name" value="Peptidase_M16_M"/>
</dbReference>
<dbReference type="Pfam" id="PF22456">
    <property type="entry name" value="PqqF-like_C_4"/>
    <property type="match status" value="1"/>
</dbReference>
<dbReference type="Pfam" id="PF05193">
    <property type="entry name" value="Peptidase_M16_C"/>
    <property type="match status" value="1"/>
</dbReference>
<evidence type="ECO:0000259" key="10">
    <source>
        <dbReference type="Pfam" id="PF22456"/>
    </source>
</evidence>
<dbReference type="Gene3D" id="3.30.830.10">
    <property type="entry name" value="Metalloenzyme, LuxS/M16 peptidase-like"/>
    <property type="match status" value="4"/>
</dbReference>
<evidence type="ECO:0000259" key="7">
    <source>
        <dbReference type="Pfam" id="PF00675"/>
    </source>
</evidence>
<dbReference type="Proteomes" id="UP000275078">
    <property type="component" value="Unassembled WGS sequence"/>
</dbReference>
<dbReference type="GO" id="GO:0004222">
    <property type="term" value="F:metalloendopeptidase activity"/>
    <property type="evidence" value="ECO:0007669"/>
    <property type="project" value="TreeGrafter"/>
</dbReference>
<evidence type="ECO:0000313" key="12">
    <source>
        <dbReference type="Proteomes" id="UP000275078"/>
    </source>
</evidence>
<feature type="domain" description="Peptidase M16 N-terminal" evidence="7">
    <location>
        <begin position="43"/>
        <end position="177"/>
    </location>
</feature>
<dbReference type="AlphaFoldDB" id="A0A3N4ISW3"/>
<dbReference type="PANTHER" id="PTHR43690">
    <property type="entry name" value="NARDILYSIN"/>
    <property type="match status" value="1"/>
</dbReference>
<keyword evidence="4" id="KW-0378">Hydrolase</keyword>
<feature type="domain" description="Peptidase M16 C-terminal" evidence="8">
    <location>
        <begin position="206"/>
        <end position="384"/>
    </location>
</feature>
<evidence type="ECO:0000259" key="9">
    <source>
        <dbReference type="Pfam" id="PF16187"/>
    </source>
</evidence>
<evidence type="ECO:0000256" key="3">
    <source>
        <dbReference type="ARBA" id="ARBA00022723"/>
    </source>
</evidence>
<evidence type="ECO:0000259" key="8">
    <source>
        <dbReference type="Pfam" id="PF05193"/>
    </source>
</evidence>
<evidence type="ECO:0000256" key="1">
    <source>
        <dbReference type="ARBA" id="ARBA00007261"/>
    </source>
</evidence>
<protein>
    <recommendedName>
        <fullName evidence="13">A-pheromone processing metallopeptidase Ste23</fullName>
    </recommendedName>
</protein>
<keyword evidence="2" id="KW-0645">Protease</keyword>
<evidence type="ECO:0000256" key="2">
    <source>
        <dbReference type="ARBA" id="ARBA00022670"/>
    </source>
</evidence>